<keyword evidence="2" id="KW-0548">Nucleotidyltransferase</keyword>
<accession>A0AAD8ZC16</accession>
<keyword evidence="3" id="KW-0540">Nuclease</keyword>
<dbReference type="PANTHER" id="PTHR34072">
    <property type="entry name" value="ENZYMATIC POLYPROTEIN-RELATED"/>
    <property type="match status" value="1"/>
</dbReference>
<keyword evidence="9" id="KW-1185">Reference proteome</keyword>
<dbReference type="Proteomes" id="UP001239994">
    <property type="component" value="Unassembled WGS sequence"/>
</dbReference>
<feature type="non-terminal residue" evidence="8">
    <location>
        <position position="164"/>
    </location>
</feature>
<evidence type="ECO:0000256" key="4">
    <source>
        <dbReference type="ARBA" id="ARBA00022759"/>
    </source>
</evidence>
<evidence type="ECO:0000313" key="9">
    <source>
        <dbReference type="Proteomes" id="UP001239994"/>
    </source>
</evidence>
<evidence type="ECO:0000259" key="7">
    <source>
        <dbReference type="Pfam" id="PF17917"/>
    </source>
</evidence>
<keyword evidence="5" id="KW-0378">Hydrolase</keyword>
<evidence type="ECO:0000256" key="1">
    <source>
        <dbReference type="ARBA" id="ARBA00022679"/>
    </source>
</evidence>
<name>A0AAD8ZC16_9TELE</name>
<evidence type="ECO:0000256" key="2">
    <source>
        <dbReference type="ARBA" id="ARBA00022695"/>
    </source>
</evidence>
<dbReference type="GO" id="GO:0016787">
    <property type="term" value="F:hydrolase activity"/>
    <property type="evidence" value="ECO:0007669"/>
    <property type="project" value="UniProtKB-KW"/>
</dbReference>
<evidence type="ECO:0000256" key="6">
    <source>
        <dbReference type="ARBA" id="ARBA00022918"/>
    </source>
</evidence>
<evidence type="ECO:0000313" key="8">
    <source>
        <dbReference type="EMBL" id="KAK1796327.1"/>
    </source>
</evidence>
<dbReference type="AlphaFoldDB" id="A0AAD8ZC16"/>
<feature type="non-terminal residue" evidence="8">
    <location>
        <position position="1"/>
    </location>
</feature>
<dbReference type="GO" id="GO:0004519">
    <property type="term" value="F:endonuclease activity"/>
    <property type="evidence" value="ECO:0007669"/>
    <property type="project" value="UniProtKB-KW"/>
</dbReference>
<dbReference type="EMBL" id="JAROKS010000015">
    <property type="protein sequence ID" value="KAK1796327.1"/>
    <property type="molecule type" value="Genomic_DNA"/>
</dbReference>
<evidence type="ECO:0000256" key="3">
    <source>
        <dbReference type="ARBA" id="ARBA00022722"/>
    </source>
</evidence>
<proteinExistence type="predicted"/>
<protein>
    <recommendedName>
        <fullName evidence="7">Reverse transcriptase RNase H-like domain-containing protein</fullName>
    </recommendedName>
</protein>
<keyword evidence="4" id="KW-0255">Endonuclease</keyword>
<dbReference type="SUPFAM" id="SSF56672">
    <property type="entry name" value="DNA/RNA polymerases"/>
    <property type="match status" value="1"/>
</dbReference>
<feature type="domain" description="Reverse transcriptase RNase H-like" evidence="7">
    <location>
        <begin position="14"/>
        <end position="103"/>
    </location>
</feature>
<dbReference type="PANTHER" id="PTHR34072:SF42">
    <property type="entry name" value="INTEGRASE CATALYTIC DOMAIN-CONTAINING PROTEIN"/>
    <property type="match status" value="1"/>
</dbReference>
<sequence>GIDYPTAPVLQHPDPTKPFAVEVNALYAGVGVVLSQYSATNLKLKHVAFFSMKLSPAKTNYRVRERVLLAIKLAFEKWSYWLERAQHLFVVMTDHKNLKFNFTITYWPVSKNIKTDAPSRQSDPEAIPTNQEFILPSSFSLGAIGWDLNWVISQAKAHPGCPPN</sequence>
<comment type="caution">
    <text evidence="8">The sequence shown here is derived from an EMBL/GenBank/DDBJ whole genome shotgun (WGS) entry which is preliminary data.</text>
</comment>
<dbReference type="GO" id="GO:0003964">
    <property type="term" value="F:RNA-directed DNA polymerase activity"/>
    <property type="evidence" value="ECO:0007669"/>
    <property type="project" value="UniProtKB-KW"/>
</dbReference>
<gene>
    <name evidence="8" type="ORF">P4O66_009391</name>
</gene>
<reference evidence="8" key="1">
    <citation type="submission" date="2023-03" db="EMBL/GenBank/DDBJ databases">
        <title>Electrophorus voltai genome.</title>
        <authorList>
            <person name="Bian C."/>
        </authorList>
    </citation>
    <scope>NUCLEOTIDE SEQUENCE</scope>
    <source>
        <strain evidence="8">CB-2022</strain>
        <tissue evidence="8">Muscle</tissue>
    </source>
</reference>
<dbReference type="Pfam" id="PF17917">
    <property type="entry name" value="RT_RNaseH"/>
    <property type="match status" value="1"/>
</dbReference>
<dbReference type="InterPro" id="IPR043502">
    <property type="entry name" value="DNA/RNA_pol_sf"/>
</dbReference>
<evidence type="ECO:0000256" key="5">
    <source>
        <dbReference type="ARBA" id="ARBA00022801"/>
    </source>
</evidence>
<keyword evidence="1" id="KW-0808">Transferase</keyword>
<keyword evidence="6" id="KW-0695">RNA-directed DNA polymerase</keyword>
<organism evidence="8 9">
    <name type="scientific">Electrophorus voltai</name>
    <dbReference type="NCBI Taxonomy" id="2609070"/>
    <lineage>
        <taxon>Eukaryota</taxon>
        <taxon>Metazoa</taxon>
        <taxon>Chordata</taxon>
        <taxon>Craniata</taxon>
        <taxon>Vertebrata</taxon>
        <taxon>Euteleostomi</taxon>
        <taxon>Actinopterygii</taxon>
        <taxon>Neopterygii</taxon>
        <taxon>Teleostei</taxon>
        <taxon>Ostariophysi</taxon>
        <taxon>Gymnotiformes</taxon>
        <taxon>Gymnotoidei</taxon>
        <taxon>Gymnotidae</taxon>
        <taxon>Electrophorus</taxon>
    </lineage>
</organism>
<dbReference type="InterPro" id="IPR041373">
    <property type="entry name" value="RT_RNaseH"/>
</dbReference>